<keyword evidence="2" id="KW-0472">Membrane</keyword>
<accession>G3B360</accession>
<organism evidence="5">
    <name type="scientific">Candida tenuis (strain ATCC 10573 / BCRC 21748 / CBS 615 / JCM 9827 / NBRC 10315 / NRRL Y-1498 / VKM Y-70)</name>
    <name type="common">Yeast</name>
    <name type="synonym">Yamadazyma tenuis</name>
    <dbReference type="NCBI Taxonomy" id="590646"/>
    <lineage>
        <taxon>Eukaryota</taxon>
        <taxon>Fungi</taxon>
        <taxon>Dikarya</taxon>
        <taxon>Ascomycota</taxon>
        <taxon>Saccharomycotina</taxon>
        <taxon>Pichiomycetes</taxon>
        <taxon>Debaryomycetaceae</taxon>
        <taxon>Yamadazyma</taxon>
    </lineage>
</organism>
<dbReference type="PANTHER" id="PTHR13847">
    <property type="entry name" value="SARCOSINE DEHYDROGENASE-RELATED"/>
    <property type="match status" value="1"/>
</dbReference>
<feature type="transmembrane region" description="Helical" evidence="2">
    <location>
        <begin position="20"/>
        <end position="37"/>
    </location>
</feature>
<keyword evidence="2" id="KW-0812">Transmembrane</keyword>
<reference evidence="4 5" key="1">
    <citation type="journal article" date="2011" name="Proc. Natl. Acad. Sci. U.S.A.">
        <title>Comparative genomics of xylose-fermenting fungi for enhanced biofuel production.</title>
        <authorList>
            <person name="Wohlbach D.J."/>
            <person name="Kuo A."/>
            <person name="Sato T.K."/>
            <person name="Potts K.M."/>
            <person name="Salamov A.A."/>
            <person name="LaButti K.M."/>
            <person name="Sun H."/>
            <person name="Clum A."/>
            <person name="Pangilinan J.L."/>
            <person name="Lindquist E.A."/>
            <person name="Lucas S."/>
            <person name="Lapidus A."/>
            <person name="Jin M."/>
            <person name="Gunawan C."/>
            <person name="Balan V."/>
            <person name="Dale B.E."/>
            <person name="Jeffries T.W."/>
            <person name="Zinkel R."/>
            <person name="Barry K.W."/>
            <person name="Grigoriev I.V."/>
            <person name="Gasch A.P."/>
        </authorList>
    </citation>
    <scope>NUCLEOTIDE SEQUENCE [LARGE SCALE GENOMIC DNA]</scope>
    <source>
        <strain evidence="5">ATCC 10573 / BCRC 21748 / CBS 615 / JCM 9827 / NBRC 10315 / NRRL Y-1498 / VKM Y-70</strain>
    </source>
</reference>
<dbReference type="InterPro" id="IPR036188">
    <property type="entry name" value="FAD/NAD-bd_sf"/>
</dbReference>
<dbReference type="eggNOG" id="KOG2852">
    <property type="taxonomic scope" value="Eukaryota"/>
</dbReference>
<dbReference type="STRING" id="590646.G3B360"/>
<feature type="region of interest" description="Disordered" evidence="1">
    <location>
        <begin position="112"/>
        <end position="145"/>
    </location>
</feature>
<evidence type="ECO:0000313" key="5">
    <source>
        <dbReference type="Proteomes" id="UP000000707"/>
    </source>
</evidence>
<dbReference type="InterPro" id="IPR006076">
    <property type="entry name" value="FAD-dep_OxRdtase"/>
</dbReference>
<name>G3B360_CANTC</name>
<feature type="domain" description="FAD dependent oxidoreductase" evidence="3">
    <location>
        <begin position="20"/>
        <end position="107"/>
    </location>
</feature>
<evidence type="ECO:0000256" key="1">
    <source>
        <dbReference type="SAM" id="MobiDB-lite"/>
    </source>
</evidence>
<dbReference type="HOGENOM" id="CLU_1791431_0_0_1"/>
<feature type="compositionally biased region" description="Polar residues" evidence="1">
    <location>
        <begin position="135"/>
        <end position="145"/>
    </location>
</feature>
<dbReference type="OrthoDB" id="498204at2759"/>
<keyword evidence="5" id="KW-1185">Reference proteome</keyword>
<sequence>MADYLNFKSVPLDANGKHTIIIVGAGIIGVCTAYFVVTHPKYNPDKYRVVIIESKRVAGGASGKAGGLLALWAFPQQIVPLSFGLHQQLSDMYGGDTEWGYRRLTTVSLEGDLTNISEADDDDDDEDDDNPGSKKPSTSSAQMES</sequence>
<evidence type="ECO:0000259" key="3">
    <source>
        <dbReference type="Pfam" id="PF01266"/>
    </source>
</evidence>
<proteinExistence type="predicted"/>
<dbReference type="AlphaFoldDB" id="G3B360"/>
<dbReference type="GO" id="GO:0005770">
    <property type="term" value="C:late endosome"/>
    <property type="evidence" value="ECO:0007669"/>
    <property type="project" value="TreeGrafter"/>
</dbReference>
<feature type="non-terminal residue" evidence="4">
    <location>
        <position position="145"/>
    </location>
</feature>
<protein>
    <recommendedName>
        <fullName evidence="3">FAD dependent oxidoreductase domain-containing protein</fullName>
    </recommendedName>
</protein>
<evidence type="ECO:0000313" key="4">
    <source>
        <dbReference type="EMBL" id="EGV64089.1"/>
    </source>
</evidence>
<dbReference type="Gene3D" id="3.50.50.60">
    <property type="entry name" value="FAD/NAD(P)-binding domain"/>
    <property type="match status" value="1"/>
</dbReference>
<gene>
    <name evidence="4" type="ORF">CANTEDRAFT_114120</name>
</gene>
<dbReference type="Pfam" id="PF01266">
    <property type="entry name" value="DAO"/>
    <property type="match status" value="1"/>
</dbReference>
<feature type="compositionally biased region" description="Acidic residues" evidence="1">
    <location>
        <begin position="118"/>
        <end position="130"/>
    </location>
</feature>
<dbReference type="SUPFAM" id="SSF51905">
    <property type="entry name" value="FAD/NAD(P)-binding domain"/>
    <property type="match status" value="1"/>
</dbReference>
<dbReference type="GO" id="GO:0042147">
    <property type="term" value="P:retrograde transport, endosome to Golgi"/>
    <property type="evidence" value="ECO:0007669"/>
    <property type="project" value="TreeGrafter"/>
</dbReference>
<evidence type="ECO:0000256" key="2">
    <source>
        <dbReference type="SAM" id="Phobius"/>
    </source>
</evidence>
<dbReference type="EMBL" id="GL996521">
    <property type="protein sequence ID" value="EGV64089.1"/>
    <property type="molecule type" value="Genomic_DNA"/>
</dbReference>
<dbReference type="PANTHER" id="PTHR13847:SF150">
    <property type="entry name" value="OXIDOREDUCTASE TDA3-RELATED"/>
    <property type="match status" value="1"/>
</dbReference>
<keyword evidence="2" id="KW-1133">Transmembrane helix</keyword>
<dbReference type="GO" id="GO:0005829">
    <property type="term" value="C:cytosol"/>
    <property type="evidence" value="ECO:0007669"/>
    <property type="project" value="GOC"/>
</dbReference>
<dbReference type="Proteomes" id="UP000000707">
    <property type="component" value="Unassembled WGS sequence"/>
</dbReference>